<dbReference type="PROSITE" id="PS00107">
    <property type="entry name" value="PROTEIN_KINASE_ATP"/>
    <property type="match status" value="1"/>
</dbReference>
<dbReference type="PANTHER" id="PTHR24349">
    <property type="entry name" value="SERINE/THREONINE-PROTEIN KINASE"/>
    <property type="match status" value="1"/>
</dbReference>
<dbReference type="InterPro" id="IPR018247">
    <property type="entry name" value="EF_Hand_1_Ca_BS"/>
</dbReference>
<keyword evidence="1" id="KW-0723">Serine/threonine-protein kinase</keyword>
<gene>
    <name evidence="11" type="ORF">AB1Y20_009406</name>
</gene>
<dbReference type="InterPro" id="IPR050205">
    <property type="entry name" value="CDPK_Ser/Thr_kinases"/>
</dbReference>
<dbReference type="Gene3D" id="1.10.238.10">
    <property type="entry name" value="EF-hand"/>
    <property type="match status" value="2"/>
</dbReference>
<dbReference type="PROSITE" id="PS50222">
    <property type="entry name" value="EF_HAND_2"/>
    <property type="match status" value="2"/>
</dbReference>
<reference evidence="11 12" key="1">
    <citation type="journal article" date="2024" name="Science">
        <title>Giant polyketide synthase enzymes in the biosynthesis of giant marine polyether toxins.</title>
        <authorList>
            <person name="Fallon T.R."/>
            <person name="Shende V.V."/>
            <person name="Wierzbicki I.H."/>
            <person name="Pendleton A.L."/>
            <person name="Watervoot N.F."/>
            <person name="Auber R.P."/>
            <person name="Gonzalez D.J."/>
            <person name="Wisecaver J.H."/>
            <person name="Moore B.S."/>
        </authorList>
    </citation>
    <scope>NUCLEOTIDE SEQUENCE [LARGE SCALE GENOMIC DNA]</scope>
    <source>
        <strain evidence="11 12">12B1</strain>
    </source>
</reference>
<keyword evidence="12" id="KW-1185">Reference proteome</keyword>
<evidence type="ECO:0000313" key="12">
    <source>
        <dbReference type="Proteomes" id="UP001515480"/>
    </source>
</evidence>
<evidence type="ECO:0000256" key="2">
    <source>
        <dbReference type="ARBA" id="ARBA00022679"/>
    </source>
</evidence>
<feature type="binding site" evidence="7">
    <location>
        <position position="353"/>
    </location>
    <ligand>
        <name>ATP</name>
        <dbReference type="ChEBI" id="CHEBI:30616"/>
    </ligand>
</feature>
<dbReference type="SMART" id="SM00220">
    <property type="entry name" value="S_TKc"/>
    <property type="match status" value="1"/>
</dbReference>
<dbReference type="SUPFAM" id="SSF47473">
    <property type="entry name" value="EF-hand"/>
    <property type="match status" value="1"/>
</dbReference>
<dbReference type="PROSITE" id="PS00018">
    <property type="entry name" value="EF_HAND_1"/>
    <property type="match status" value="2"/>
</dbReference>
<evidence type="ECO:0000256" key="4">
    <source>
        <dbReference type="ARBA" id="ARBA00022777"/>
    </source>
</evidence>
<keyword evidence="4" id="KW-0418">Kinase</keyword>
<feature type="domain" description="Protein kinase" evidence="9">
    <location>
        <begin position="324"/>
        <end position="599"/>
    </location>
</feature>
<keyword evidence="2" id="KW-0808">Transferase</keyword>
<feature type="compositionally biased region" description="Low complexity" evidence="8">
    <location>
        <begin position="138"/>
        <end position="148"/>
    </location>
</feature>
<feature type="domain" description="EF-hand" evidence="10">
    <location>
        <begin position="727"/>
        <end position="762"/>
    </location>
</feature>
<keyword evidence="5" id="KW-0106">Calcium</keyword>
<dbReference type="EMBL" id="JBGBPQ010000002">
    <property type="protein sequence ID" value="KAL1528037.1"/>
    <property type="molecule type" value="Genomic_DNA"/>
</dbReference>
<evidence type="ECO:0000256" key="7">
    <source>
        <dbReference type="PROSITE-ProRule" id="PRU10141"/>
    </source>
</evidence>
<evidence type="ECO:0000259" key="10">
    <source>
        <dbReference type="PROSITE" id="PS50222"/>
    </source>
</evidence>
<evidence type="ECO:0008006" key="13">
    <source>
        <dbReference type="Google" id="ProtNLM"/>
    </source>
</evidence>
<dbReference type="Pfam" id="PF00069">
    <property type="entry name" value="Pkinase"/>
    <property type="match status" value="1"/>
</dbReference>
<feature type="domain" description="EF-hand" evidence="10">
    <location>
        <begin position="654"/>
        <end position="689"/>
    </location>
</feature>
<keyword evidence="3 7" id="KW-0547">Nucleotide-binding</keyword>
<dbReference type="AlphaFoldDB" id="A0AB34K3R3"/>
<evidence type="ECO:0000256" key="8">
    <source>
        <dbReference type="SAM" id="MobiDB-lite"/>
    </source>
</evidence>
<dbReference type="Proteomes" id="UP001515480">
    <property type="component" value="Unassembled WGS sequence"/>
</dbReference>
<dbReference type="Pfam" id="PF00036">
    <property type="entry name" value="EF-hand_1"/>
    <property type="match status" value="1"/>
</dbReference>
<dbReference type="InterPro" id="IPR011992">
    <property type="entry name" value="EF-hand-dom_pair"/>
</dbReference>
<name>A0AB34K3R3_PRYPA</name>
<protein>
    <recommendedName>
        <fullName evidence="13">Non-specific serine/threonine protein kinase</fullName>
    </recommendedName>
</protein>
<evidence type="ECO:0000259" key="9">
    <source>
        <dbReference type="PROSITE" id="PS50011"/>
    </source>
</evidence>
<dbReference type="SUPFAM" id="SSF56112">
    <property type="entry name" value="Protein kinase-like (PK-like)"/>
    <property type="match status" value="1"/>
</dbReference>
<dbReference type="GO" id="GO:0004674">
    <property type="term" value="F:protein serine/threonine kinase activity"/>
    <property type="evidence" value="ECO:0007669"/>
    <property type="project" value="UniProtKB-KW"/>
</dbReference>
<sequence length="843" mass="92057">MLSTYHGGSKPIGGAQAVAILPSEIKSKLAAKYGDLRMPAHDMRMAIRVDRGLIRRPVSRVTNRTPLKQLAAEDRMALDKKYGDLSRFQMVGNETATRPLHPNVAPASHLRGLPSAKADAPVERSEKSLFPVPPAPAVLPGLPQGVAPAAPPPQLPPPPNETTGGSNGPLISTALHPPQLLLVPSPNGQPGGSTNSIISTDLPSAPHAVSPDNADAPTDSADALEVTKALFLPAAPAPAAQSGMPHGEAPAVPPPQPILPPPPNEQLGEVTSPMISTEVPSSAPMPSSRDGRHTFAQGHDKYTASTAVYASNFDITELDSLYDRGSSWTLGQGGMGAVSSVKKRATGEIFALKVMQADPWIADDELAIKMLLDEVDICRGLDHINIAPIFETFVNRQTKEVSFVMQLCSGGTLTQLLTRGISVDEHEVATLTHNMLAAIHYCHQHGVVHRDIKMDNFIFTAEYGSAEAELKLIDFGLARRITAGNETFDDGFGTLDYMAPEMFLVWHQERRSRFKYDSKVDLWALGIIVYQLLFGQMPFGLGDPEEDALEVGDRIVFEPLTYPSDHGRSELARNFVEGLLQREPERRLTAEGGLTHTWIKQASELRPRTAERARPNTAQKENISKVVRAVEDFEGIDALQRHIHHALAFSMSSSQTQELRRIFTEMDVDNSGTISFNEFRSVIESYVDESVDVERLYKAMDPGGNGEVEWRWFLAATMRSSEKALENSQPTLIDAFLLLDRDHDGFVTVEDLEAIFHNSPSSSLQALDRAHILAMMQRATPEGSVSKVESLSIQDFRRIMLLPGGELSSHVHSAVWELPAKEASERGIASKDNSCIQDESTNM</sequence>
<feature type="compositionally biased region" description="Pro residues" evidence="8">
    <location>
        <begin position="251"/>
        <end position="264"/>
    </location>
</feature>
<dbReference type="GO" id="GO:0005524">
    <property type="term" value="F:ATP binding"/>
    <property type="evidence" value="ECO:0007669"/>
    <property type="project" value="UniProtKB-UniRule"/>
</dbReference>
<feature type="region of interest" description="Disordered" evidence="8">
    <location>
        <begin position="97"/>
        <end position="220"/>
    </location>
</feature>
<dbReference type="PROSITE" id="PS00108">
    <property type="entry name" value="PROTEIN_KINASE_ST"/>
    <property type="match status" value="1"/>
</dbReference>
<feature type="compositionally biased region" description="Pro residues" evidence="8">
    <location>
        <begin position="149"/>
        <end position="160"/>
    </location>
</feature>
<dbReference type="GO" id="GO:0005509">
    <property type="term" value="F:calcium ion binding"/>
    <property type="evidence" value="ECO:0007669"/>
    <property type="project" value="InterPro"/>
</dbReference>
<dbReference type="Pfam" id="PF13202">
    <property type="entry name" value="EF-hand_5"/>
    <property type="match status" value="1"/>
</dbReference>
<dbReference type="CDD" id="cd00051">
    <property type="entry name" value="EFh"/>
    <property type="match status" value="1"/>
</dbReference>
<dbReference type="InterPro" id="IPR000719">
    <property type="entry name" value="Prot_kinase_dom"/>
</dbReference>
<dbReference type="SMART" id="SM00054">
    <property type="entry name" value="EFh"/>
    <property type="match status" value="2"/>
</dbReference>
<dbReference type="InterPro" id="IPR002048">
    <property type="entry name" value="EF_hand_dom"/>
</dbReference>
<feature type="region of interest" description="Disordered" evidence="8">
    <location>
        <begin position="237"/>
        <end position="295"/>
    </location>
</feature>
<evidence type="ECO:0000313" key="11">
    <source>
        <dbReference type="EMBL" id="KAL1528037.1"/>
    </source>
</evidence>
<dbReference type="InterPro" id="IPR008271">
    <property type="entry name" value="Ser/Thr_kinase_AS"/>
</dbReference>
<proteinExistence type="predicted"/>
<comment type="caution">
    <text evidence="11">The sequence shown here is derived from an EMBL/GenBank/DDBJ whole genome shotgun (WGS) entry which is preliminary data.</text>
</comment>
<dbReference type="InterPro" id="IPR017441">
    <property type="entry name" value="Protein_kinase_ATP_BS"/>
</dbReference>
<evidence type="ECO:0000256" key="5">
    <source>
        <dbReference type="ARBA" id="ARBA00022837"/>
    </source>
</evidence>
<accession>A0AB34K3R3</accession>
<evidence type="ECO:0000256" key="6">
    <source>
        <dbReference type="ARBA" id="ARBA00022840"/>
    </source>
</evidence>
<keyword evidence="6 7" id="KW-0067">ATP-binding</keyword>
<dbReference type="PROSITE" id="PS50011">
    <property type="entry name" value="PROTEIN_KINASE_DOM"/>
    <property type="match status" value="1"/>
</dbReference>
<evidence type="ECO:0000256" key="3">
    <source>
        <dbReference type="ARBA" id="ARBA00022741"/>
    </source>
</evidence>
<feature type="compositionally biased region" description="Polar residues" evidence="8">
    <location>
        <begin position="186"/>
        <end position="202"/>
    </location>
</feature>
<dbReference type="InterPro" id="IPR011009">
    <property type="entry name" value="Kinase-like_dom_sf"/>
</dbReference>
<organism evidence="11 12">
    <name type="scientific">Prymnesium parvum</name>
    <name type="common">Toxic golden alga</name>
    <dbReference type="NCBI Taxonomy" id="97485"/>
    <lineage>
        <taxon>Eukaryota</taxon>
        <taxon>Haptista</taxon>
        <taxon>Haptophyta</taxon>
        <taxon>Prymnesiophyceae</taxon>
        <taxon>Prymnesiales</taxon>
        <taxon>Prymnesiaceae</taxon>
        <taxon>Prymnesium</taxon>
    </lineage>
</organism>
<dbReference type="Gene3D" id="1.10.510.10">
    <property type="entry name" value="Transferase(Phosphotransferase) domain 1"/>
    <property type="match status" value="1"/>
</dbReference>
<evidence type="ECO:0000256" key="1">
    <source>
        <dbReference type="ARBA" id="ARBA00022527"/>
    </source>
</evidence>